<reference evidence="2 3" key="1">
    <citation type="submission" date="2015-02" db="EMBL/GenBank/DDBJ databases">
        <title>Complete genome sequence of Kangiella geojedonensis strain YCS-5T.</title>
        <authorList>
            <person name="Kim K.M."/>
        </authorList>
    </citation>
    <scope>NUCLEOTIDE SEQUENCE [LARGE SCALE GENOMIC DNA]</scope>
    <source>
        <strain evidence="2 3">YCS-5</strain>
    </source>
</reference>
<accession>A0A0F6TRZ0</accession>
<dbReference type="RefSeq" id="WP_046562019.1">
    <property type="nucleotide sequence ID" value="NZ_CP010975.1"/>
</dbReference>
<gene>
    <name evidence="2" type="ORF">TQ33_2100</name>
</gene>
<dbReference type="EMBL" id="CP010975">
    <property type="protein sequence ID" value="AKE53029.1"/>
    <property type="molecule type" value="Genomic_DNA"/>
</dbReference>
<dbReference type="KEGG" id="kge:TQ33_2100"/>
<proteinExistence type="predicted"/>
<organism evidence="2 3">
    <name type="scientific">Kangiella geojedonensis</name>
    <dbReference type="NCBI Taxonomy" id="914150"/>
    <lineage>
        <taxon>Bacteria</taxon>
        <taxon>Pseudomonadati</taxon>
        <taxon>Pseudomonadota</taxon>
        <taxon>Gammaproteobacteria</taxon>
        <taxon>Kangiellales</taxon>
        <taxon>Kangiellaceae</taxon>
        <taxon>Kangiella</taxon>
    </lineage>
</organism>
<keyword evidence="1" id="KW-0472">Membrane</keyword>
<dbReference type="HOGENOM" id="CLU_138534_0_0_6"/>
<evidence type="ECO:0000313" key="2">
    <source>
        <dbReference type="EMBL" id="AKE53029.1"/>
    </source>
</evidence>
<sequence>MNKPPTDLKLLKTIYKNYYDEFIKYEKDKSSRASWNYIPIDINLLANELKTDPDLLFGRLYYYLDKKYKYKQDDGSSVYLFTKKVGEDCNAINFTMLVGVLADLQQSHFRFLLPMILSTIAITTSIISLVS</sequence>
<name>A0A0F6TRZ0_9GAMM</name>
<keyword evidence="1" id="KW-1133">Transmembrane helix</keyword>
<dbReference type="AlphaFoldDB" id="A0A0F6TRZ0"/>
<keyword evidence="3" id="KW-1185">Reference proteome</keyword>
<dbReference type="Proteomes" id="UP000034071">
    <property type="component" value="Chromosome"/>
</dbReference>
<evidence type="ECO:0000313" key="3">
    <source>
        <dbReference type="Proteomes" id="UP000034071"/>
    </source>
</evidence>
<feature type="transmembrane region" description="Helical" evidence="1">
    <location>
        <begin position="111"/>
        <end position="130"/>
    </location>
</feature>
<protein>
    <submittedName>
        <fullName evidence="2">Uncharacterized protein</fullName>
    </submittedName>
</protein>
<keyword evidence="1" id="KW-0812">Transmembrane</keyword>
<evidence type="ECO:0000256" key="1">
    <source>
        <dbReference type="SAM" id="Phobius"/>
    </source>
</evidence>
<dbReference type="OrthoDB" id="7619188at2"/>